<dbReference type="STRING" id="364032.SAMN05443662_0068"/>
<dbReference type="Proteomes" id="UP000198461">
    <property type="component" value="Unassembled WGS sequence"/>
</dbReference>
<gene>
    <name evidence="1" type="ORF">SAMN05443662_0068</name>
</gene>
<dbReference type="AlphaFoldDB" id="A0A1N6DE60"/>
<evidence type="ECO:0000313" key="2">
    <source>
        <dbReference type="Proteomes" id="UP000198461"/>
    </source>
</evidence>
<dbReference type="EMBL" id="FSRE01000001">
    <property type="protein sequence ID" value="SIN68953.1"/>
    <property type="molecule type" value="Genomic_DNA"/>
</dbReference>
<reference evidence="2" key="1">
    <citation type="submission" date="2016-11" db="EMBL/GenBank/DDBJ databases">
        <authorList>
            <person name="Varghese N."/>
            <person name="Submissions S."/>
        </authorList>
    </citation>
    <scope>NUCLEOTIDE SEQUENCE [LARGE SCALE GENOMIC DNA]</scope>
    <source>
        <strain evidence="2">DSM 17737</strain>
    </source>
</reference>
<accession>A0A1N6DE60</accession>
<dbReference type="RefSeq" id="WP_074200419.1">
    <property type="nucleotide sequence ID" value="NZ_FSRE01000001.1"/>
</dbReference>
<dbReference type="OrthoDB" id="5612324at2"/>
<evidence type="ECO:0000313" key="1">
    <source>
        <dbReference type="EMBL" id="SIN68953.1"/>
    </source>
</evidence>
<protein>
    <recommendedName>
        <fullName evidence="3">Ankyrin repeat-containing protein</fullName>
    </recommendedName>
</protein>
<name>A0A1N6DE60_9GAMM</name>
<organism evidence="1 2">
    <name type="scientific">Sulfurivirga caldicuralii</name>
    <dbReference type="NCBI Taxonomy" id="364032"/>
    <lineage>
        <taxon>Bacteria</taxon>
        <taxon>Pseudomonadati</taxon>
        <taxon>Pseudomonadota</taxon>
        <taxon>Gammaproteobacteria</taxon>
        <taxon>Thiotrichales</taxon>
        <taxon>Piscirickettsiaceae</taxon>
        <taxon>Sulfurivirga</taxon>
    </lineage>
</organism>
<evidence type="ECO:0008006" key="3">
    <source>
        <dbReference type="Google" id="ProtNLM"/>
    </source>
</evidence>
<keyword evidence="2" id="KW-1185">Reference proteome</keyword>
<proteinExistence type="predicted"/>
<sequence length="150" mass="16567">MSNLLNFDPANRDAFATMVGTLVQRHGQSPRDIFIHALESQTEPEVNYWTILELVQNHFVSPTEAVGEDAEGEPVKPLHAAVLMQNPGALAALLELKAYEGSVTDRDYQLAARMASQHEDQALLAILMKHAENQGALEPFMRALQNAPLH</sequence>